<dbReference type="EC" id="3.2.1.23" evidence="3"/>
<dbReference type="InterPro" id="IPR036156">
    <property type="entry name" value="Beta-gal/glucu_dom_sf"/>
</dbReference>
<name>A0A7Y4KVD8_9ACTN</name>
<evidence type="ECO:0000256" key="1">
    <source>
        <dbReference type="ARBA" id="ARBA00001412"/>
    </source>
</evidence>
<dbReference type="Proteomes" id="UP000553957">
    <property type="component" value="Unassembled WGS sequence"/>
</dbReference>
<dbReference type="InterPro" id="IPR017853">
    <property type="entry name" value="GH"/>
</dbReference>
<dbReference type="Pfam" id="PF02836">
    <property type="entry name" value="Glyco_hydro_2_C"/>
    <property type="match status" value="1"/>
</dbReference>
<dbReference type="PROSITE" id="PS51318">
    <property type="entry name" value="TAT"/>
    <property type="match status" value="1"/>
</dbReference>
<evidence type="ECO:0000313" key="15">
    <source>
        <dbReference type="EMBL" id="NOL39419.1"/>
    </source>
</evidence>
<keyword evidence="16" id="KW-1185">Reference proteome</keyword>
<keyword evidence="5 14" id="KW-0378">Hydrolase</keyword>
<feature type="chain" id="PRO_5038257845" description="beta-galactosidase" evidence="10">
    <location>
        <begin position="28"/>
        <end position="1492"/>
    </location>
</feature>
<evidence type="ECO:0000259" key="12">
    <source>
        <dbReference type="SMART" id="SM00776"/>
    </source>
</evidence>
<evidence type="ECO:0000256" key="5">
    <source>
        <dbReference type="ARBA" id="ARBA00022801"/>
    </source>
</evidence>
<dbReference type="InterPro" id="IPR013320">
    <property type="entry name" value="ConA-like_dom_sf"/>
</dbReference>
<dbReference type="Pfam" id="PF16353">
    <property type="entry name" value="LacZ_4"/>
    <property type="match status" value="1"/>
</dbReference>
<organism evidence="15 16">
    <name type="scientific">Kribbella sandramycini</name>
    <dbReference type="NCBI Taxonomy" id="60450"/>
    <lineage>
        <taxon>Bacteria</taxon>
        <taxon>Bacillati</taxon>
        <taxon>Actinomycetota</taxon>
        <taxon>Actinomycetes</taxon>
        <taxon>Propionibacteriales</taxon>
        <taxon>Kribbellaceae</taxon>
        <taxon>Kribbella</taxon>
    </lineage>
</organism>
<dbReference type="Gene3D" id="2.60.120.260">
    <property type="entry name" value="Galactose-binding domain-like"/>
    <property type="match status" value="1"/>
</dbReference>
<dbReference type="SUPFAM" id="SSF51445">
    <property type="entry name" value="(Trans)glycosidases"/>
    <property type="match status" value="1"/>
</dbReference>
<dbReference type="InterPro" id="IPR018905">
    <property type="entry name" value="A-galactase_NEW3"/>
</dbReference>
<comment type="similarity">
    <text evidence="2">Belongs to the glycosyl hydrolase 2 family.</text>
</comment>
<dbReference type="Gene3D" id="3.20.20.80">
    <property type="entry name" value="Glycosidases"/>
    <property type="match status" value="1"/>
</dbReference>
<reference evidence="15 16" key="1">
    <citation type="submission" date="2020-05" db="EMBL/GenBank/DDBJ databases">
        <title>Genome sequence of Kribbella sandramycini ATCC 39419.</title>
        <authorList>
            <person name="Maclea K.S."/>
            <person name="Fair J.L."/>
        </authorList>
    </citation>
    <scope>NUCLEOTIDE SEQUENCE [LARGE SCALE GENOMIC DNA]</scope>
    <source>
        <strain evidence="15 16">ATCC 39419</strain>
    </source>
</reference>
<dbReference type="EMBL" id="JACHKF010000001">
    <property type="protein sequence ID" value="MBB6567987.1"/>
    <property type="molecule type" value="Genomic_DNA"/>
</dbReference>
<dbReference type="InterPro" id="IPR006103">
    <property type="entry name" value="Glyco_hydro_2_cat"/>
</dbReference>
<dbReference type="PANTHER" id="PTHR46323:SF2">
    <property type="entry name" value="BETA-GALACTOSIDASE"/>
    <property type="match status" value="1"/>
</dbReference>
<dbReference type="Pfam" id="PF08305">
    <property type="entry name" value="NPCBM"/>
    <property type="match status" value="1"/>
</dbReference>
<dbReference type="Gene3D" id="2.60.120.200">
    <property type="match status" value="1"/>
</dbReference>
<dbReference type="EMBL" id="JABJRC010000001">
    <property type="protein sequence ID" value="NOL39419.1"/>
    <property type="molecule type" value="Genomic_DNA"/>
</dbReference>
<dbReference type="Pfam" id="PF02929">
    <property type="entry name" value="Bgal_small_N"/>
    <property type="match status" value="1"/>
</dbReference>
<dbReference type="GO" id="GO:0030246">
    <property type="term" value="F:carbohydrate binding"/>
    <property type="evidence" value="ECO:0007669"/>
    <property type="project" value="InterPro"/>
</dbReference>
<dbReference type="InterPro" id="IPR006101">
    <property type="entry name" value="Glyco_hydro_2"/>
</dbReference>
<dbReference type="InterPro" id="IPR014718">
    <property type="entry name" value="GH-type_carb-bd"/>
</dbReference>
<dbReference type="Pfam" id="PF02837">
    <property type="entry name" value="Glyco_hydro_2_N"/>
    <property type="match status" value="1"/>
</dbReference>
<evidence type="ECO:0000256" key="9">
    <source>
        <dbReference type="SAM" id="MobiDB-lite"/>
    </source>
</evidence>
<dbReference type="InterPro" id="IPR008979">
    <property type="entry name" value="Galactose-bd-like_sf"/>
</dbReference>
<dbReference type="SMART" id="SM01038">
    <property type="entry name" value="Bgal_small_N"/>
    <property type="match status" value="1"/>
</dbReference>
<evidence type="ECO:0000256" key="3">
    <source>
        <dbReference type="ARBA" id="ARBA00012756"/>
    </source>
</evidence>
<evidence type="ECO:0000256" key="2">
    <source>
        <dbReference type="ARBA" id="ARBA00007401"/>
    </source>
</evidence>
<feature type="region of interest" description="Disordered" evidence="9">
    <location>
        <begin position="734"/>
        <end position="757"/>
    </location>
</feature>
<dbReference type="InterPro" id="IPR006558">
    <property type="entry name" value="LamG-like"/>
</dbReference>
<sequence>MSLRRALLSTLAVVPMFALLSVAPAPAAAPPPDVYSYLENPELVAEGQQPPHAELRPYADPRQAVRAGKDTPWTRSLDGEWRIRMADRPQDVPAGFHAEGYDVSGWPTADVPHTWQTDGLDHPMFRNIPTEMWPDDPPRVPRDVNPTAAYVRNFDVPKDWRERRTFLRFEGVTSAYFVWVNGKYAGYDQGGYLPAEFDVTPLLKPGRNTVALQVHRWSAGSHLEDYDQWRFAGIFRSVWMYSTPEVHVQDVTLRPKLDAQYRDGVLGAELEVAGAASGYSARVTLHDPAGRKVASSTGTVADGKVLLSTPVAAPAKWSDETPNVYRVVVELLDPAGRVTHITSQPTGFRTIEIKDKQLLVNGKRILIKGTNRAETDPATGRHATTGRMLEDVALMKQLNINAVRTSHYPSDPHFYDLADTRGLWIADEVEIETHHHDGCPNNCLAERPEWQTAFMDRFVGMVERDKNHPSVFLWDTGNEAGLGKAHYSMAEWATANDPSRPLYHQSNGPDGDAPFADIWGPRYPSPEGLESMARITEKPIIMGEYAHASGNGFGNFNEFWDVVRRNPVVQGGFIWDWADQNLYQPLRTTPDASGNQIMAWLTGLPEQVEGKQGSGLYFSSLDDWVEVYRDRAFDQVQDGLTLDTWVKPDSWTGDFTMIAKGNRQYALKMADQNTLEFFVYGDGDWHSVRAAVPADWRGNWHRVTGTFDGQTLRLLLDGKEIGRTAWSGTIAGSSDPLNIGRNPDAQENPSTRPAHGTFDNVRIYHRALTEAELTADPKTTAVLALDFDQIENKGRYETYGAGPGGVDGLVNADRTLQPETRELAHVHAPIRFTRPDGRLTVTNERAFTGTSDLQLRWSVTEGRRTLTRGRQPLNVAAGTTSAVQLPALPANPDGLERWLNVQAVLTKPTNWAPAGHVVALGQFAVGGKQLRGVASPEPTGELKVRQDGSNTVVSGRDFTYTFDKATGALNSMRVRGQELLNRGPKLDVWRAPLSNEMWGEAGTWRNAGFDRLTTSVEDFAVEQSPDAVTVTARSTAAGVPDSSFRQTMVYTVSGNGEVRVSHRADPLGKARNVPYLPRLGFSLKVPDKFQQFSYYGRGPVENYPDREAATPIGVYSSTVTDEYFPYVQPQEQGNHGDVRWATLTDGKSGGLLVAGDLNVAVDQYDDADRAVYPHALKRNQDGTTLHVSHAVTGVSETFHETLPQYQVEGDREYAYSVLLRPLSRSEVRAGRPHDQVACTPDVTLTPSKETVEPNETVDSILTVTNPCRTALPAGSATLTTSQGWTVEPRTVPISALAAGKSVVAVVQITRSADSPRGIRPVTAEVRVGQATAFATAQLTGAPTPPRGAVQVSSLDFLTVQNGWGPVERDRSNGEQGEADGGPITIGGTTYPSGLGVHAESTVELYLGGHCTSFSADVGLDDEVGSGGSVEFEVYTDGTRRYGSGVRTGNDQAVPVAVDVSGVKVLRLKVTSAGNGNAHDHADWAAAKLSCTP</sequence>
<evidence type="ECO:0000256" key="7">
    <source>
        <dbReference type="ARBA" id="ARBA00023295"/>
    </source>
</evidence>
<dbReference type="Pfam" id="PF10633">
    <property type="entry name" value="NPCBM_assoc"/>
    <property type="match status" value="1"/>
</dbReference>
<keyword evidence="7 14" id="KW-0326">Glycosidase</keyword>
<dbReference type="InterPro" id="IPR038637">
    <property type="entry name" value="NPCBM_sf"/>
</dbReference>
<feature type="domain" description="LamG-like jellyroll fold" evidence="11">
    <location>
        <begin position="638"/>
        <end position="771"/>
    </location>
</feature>
<dbReference type="SUPFAM" id="SSF49303">
    <property type="entry name" value="beta-Galactosidase/glucuronidase domain"/>
    <property type="match status" value="2"/>
</dbReference>
<comment type="caution">
    <text evidence="15">The sequence shown here is derived from an EMBL/GenBank/DDBJ whole genome shotgun (WGS) entry which is preliminary data.</text>
</comment>
<dbReference type="Gene3D" id="2.60.120.1060">
    <property type="entry name" value="NPCBM/NEW2 domain"/>
    <property type="match status" value="1"/>
</dbReference>
<dbReference type="InterPro" id="IPR032312">
    <property type="entry name" value="LacZ_4"/>
</dbReference>
<dbReference type="SUPFAM" id="SSF74650">
    <property type="entry name" value="Galactose mutarotase-like"/>
    <property type="match status" value="1"/>
</dbReference>
<dbReference type="InterPro" id="IPR013783">
    <property type="entry name" value="Ig-like_fold"/>
</dbReference>
<proteinExistence type="inferred from homology"/>
<dbReference type="GO" id="GO:0004565">
    <property type="term" value="F:beta-galactosidase activity"/>
    <property type="evidence" value="ECO:0007669"/>
    <property type="project" value="UniProtKB-EC"/>
</dbReference>
<evidence type="ECO:0000259" key="11">
    <source>
        <dbReference type="SMART" id="SM00560"/>
    </source>
</evidence>
<dbReference type="InterPro" id="IPR050347">
    <property type="entry name" value="Bact_Beta-galactosidase"/>
</dbReference>
<evidence type="ECO:0000313" key="16">
    <source>
        <dbReference type="Proteomes" id="UP000534306"/>
    </source>
</evidence>
<dbReference type="Pfam" id="PF13385">
    <property type="entry name" value="Laminin_G_3"/>
    <property type="match status" value="1"/>
</dbReference>
<dbReference type="SUPFAM" id="SSF49785">
    <property type="entry name" value="Galactose-binding domain-like"/>
    <property type="match status" value="2"/>
</dbReference>
<evidence type="ECO:0000256" key="8">
    <source>
        <dbReference type="ARBA" id="ARBA00032230"/>
    </source>
</evidence>
<feature type="domain" description="Beta galactosidase small chain/" evidence="13">
    <location>
        <begin position="952"/>
        <end position="1220"/>
    </location>
</feature>
<dbReference type="GO" id="GO:0009341">
    <property type="term" value="C:beta-galactosidase complex"/>
    <property type="evidence" value="ECO:0007669"/>
    <property type="project" value="InterPro"/>
</dbReference>
<dbReference type="InterPro" id="IPR011013">
    <property type="entry name" value="Gal_mutarotase_sf_dom"/>
</dbReference>
<dbReference type="SMART" id="SM00776">
    <property type="entry name" value="NPCBM"/>
    <property type="match status" value="1"/>
</dbReference>
<dbReference type="InterPro" id="IPR006311">
    <property type="entry name" value="TAT_signal"/>
</dbReference>
<evidence type="ECO:0000313" key="17">
    <source>
        <dbReference type="Proteomes" id="UP000553957"/>
    </source>
</evidence>
<feature type="region of interest" description="Disordered" evidence="9">
    <location>
        <begin position="1364"/>
        <end position="1386"/>
    </location>
</feature>
<keyword evidence="4 10" id="KW-0732">Signal</keyword>
<feature type="region of interest" description="Disordered" evidence="9">
    <location>
        <begin position="52"/>
        <end position="73"/>
    </location>
</feature>
<dbReference type="Gene3D" id="2.60.40.10">
    <property type="entry name" value="Immunoglobulins"/>
    <property type="match status" value="3"/>
</dbReference>
<dbReference type="SUPFAM" id="SSF49899">
    <property type="entry name" value="Concanavalin A-like lectins/glucanases"/>
    <property type="match status" value="1"/>
</dbReference>
<dbReference type="Gene3D" id="2.70.98.10">
    <property type="match status" value="1"/>
</dbReference>
<comment type="catalytic activity">
    <reaction evidence="1">
        <text>Hydrolysis of terminal non-reducing beta-D-galactose residues in beta-D-galactosides.</text>
        <dbReference type="EC" id="3.2.1.23"/>
    </reaction>
</comment>
<dbReference type="Proteomes" id="UP000534306">
    <property type="component" value="Unassembled WGS sequence"/>
</dbReference>
<evidence type="ECO:0000259" key="13">
    <source>
        <dbReference type="SMART" id="SM01038"/>
    </source>
</evidence>
<dbReference type="InterPro" id="IPR013222">
    <property type="entry name" value="Glyco_hyd_98_carb-bd"/>
</dbReference>
<dbReference type="InterPro" id="IPR006102">
    <property type="entry name" value="Ig-like_GH2"/>
</dbReference>
<keyword evidence="6" id="KW-1015">Disulfide bond</keyword>
<reference evidence="14 17" key="2">
    <citation type="submission" date="2020-08" db="EMBL/GenBank/DDBJ databases">
        <title>Sequencing the genomes of 1000 actinobacteria strains.</title>
        <authorList>
            <person name="Klenk H.-P."/>
        </authorList>
    </citation>
    <scope>NUCLEOTIDE SEQUENCE [LARGE SCALE GENOMIC DNA]</scope>
    <source>
        <strain evidence="14 17">DSM 15626</strain>
    </source>
</reference>
<dbReference type="GO" id="GO:0005990">
    <property type="term" value="P:lactose catabolic process"/>
    <property type="evidence" value="ECO:0007669"/>
    <property type="project" value="TreeGrafter"/>
</dbReference>
<gene>
    <name evidence="14" type="ORF">HNR71_003624</name>
    <name evidence="15" type="ORF">HPO96_04080</name>
</gene>
<protein>
    <recommendedName>
        <fullName evidence="3">beta-galactosidase</fullName>
        <ecNumber evidence="3">3.2.1.23</ecNumber>
    </recommendedName>
    <alternativeName>
        <fullName evidence="8">Lactase</fullName>
    </alternativeName>
</protein>
<dbReference type="InterPro" id="IPR004199">
    <property type="entry name" value="B-gal_small/dom_5"/>
</dbReference>
<accession>A0A7Y4KVD8</accession>
<evidence type="ECO:0000256" key="4">
    <source>
        <dbReference type="ARBA" id="ARBA00022729"/>
    </source>
</evidence>
<dbReference type="SMART" id="SM00560">
    <property type="entry name" value="LamGL"/>
    <property type="match status" value="1"/>
</dbReference>
<dbReference type="InterPro" id="IPR006104">
    <property type="entry name" value="Glyco_hydro_2_N"/>
</dbReference>
<dbReference type="RefSeq" id="WP_171671100.1">
    <property type="nucleotide sequence ID" value="NZ_BAAAGT010000003.1"/>
</dbReference>
<evidence type="ECO:0000256" key="10">
    <source>
        <dbReference type="SAM" id="SignalP"/>
    </source>
</evidence>
<evidence type="ECO:0000256" key="6">
    <source>
        <dbReference type="ARBA" id="ARBA00023157"/>
    </source>
</evidence>
<feature type="domain" description="Glycosyl hydrolase family 98 putative carbohydrate-binding module" evidence="12">
    <location>
        <begin position="1345"/>
        <end position="1490"/>
    </location>
</feature>
<feature type="signal peptide" evidence="10">
    <location>
        <begin position="1"/>
        <end position="27"/>
    </location>
</feature>
<dbReference type="PANTHER" id="PTHR46323">
    <property type="entry name" value="BETA-GALACTOSIDASE"/>
    <property type="match status" value="1"/>
</dbReference>
<dbReference type="PRINTS" id="PR00132">
    <property type="entry name" value="GLHYDRLASE2"/>
</dbReference>
<evidence type="ECO:0000313" key="14">
    <source>
        <dbReference type="EMBL" id="MBB6567987.1"/>
    </source>
</evidence>
<dbReference type="Pfam" id="PF00703">
    <property type="entry name" value="Glyco_hydro_2"/>
    <property type="match status" value="1"/>
</dbReference>